<reference evidence="6 7" key="1">
    <citation type="submission" date="2013-05" db="EMBL/GenBank/DDBJ databases">
        <title>Drechslerella stenobrocha genome reveals carnivorous origination and mechanical trapping mechanism of predatory fungi.</title>
        <authorList>
            <person name="Liu X."/>
            <person name="Zhang W."/>
            <person name="Liu K."/>
        </authorList>
    </citation>
    <scope>NUCLEOTIDE SEQUENCE [LARGE SCALE GENOMIC DNA]</scope>
    <source>
        <strain evidence="6 7">248</strain>
    </source>
</reference>
<protein>
    <submittedName>
        <fullName evidence="6">Uncharacterized protein</fullName>
    </submittedName>
</protein>
<evidence type="ECO:0000313" key="6">
    <source>
        <dbReference type="EMBL" id="EWC47589.1"/>
    </source>
</evidence>
<keyword evidence="2" id="KW-0689">Ribosomal protein</keyword>
<evidence type="ECO:0000313" key="7">
    <source>
        <dbReference type="Proteomes" id="UP000024837"/>
    </source>
</evidence>
<proteinExistence type="predicted"/>
<dbReference type="AlphaFoldDB" id="W7HVQ1"/>
<name>W7HVQ1_9PEZI</name>
<organism evidence="6 7">
    <name type="scientific">Drechslerella stenobrocha 248</name>
    <dbReference type="NCBI Taxonomy" id="1043628"/>
    <lineage>
        <taxon>Eukaryota</taxon>
        <taxon>Fungi</taxon>
        <taxon>Dikarya</taxon>
        <taxon>Ascomycota</taxon>
        <taxon>Pezizomycotina</taxon>
        <taxon>Orbiliomycetes</taxon>
        <taxon>Orbiliales</taxon>
        <taxon>Orbiliaceae</taxon>
        <taxon>Drechslerella</taxon>
    </lineage>
</organism>
<evidence type="ECO:0000256" key="5">
    <source>
        <dbReference type="SAM" id="MobiDB-lite"/>
    </source>
</evidence>
<evidence type="ECO:0000256" key="1">
    <source>
        <dbReference type="ARBA" id="ARBA00004173"/>
    </source>
</evidence>
<comment type="subcellular location">
    <subcellularLocation>
        <location evidence="1">Mitochondrion</location>
    </subcellularLocation>
</comment>
<dbReference type="GO" id="GO:1990904">
    <property type="term" value="C:ribonucleoprotein complex"/>
    <property type="evidence" value="ECO:0007669"/>
    <property type="project" value="UniProtKB-KW"/>
</dbReference>
<keyword evidence="3" id="KW-0496">Mitochondrion</keyword>
<dbReference type="GO" id="GO:0003735">
    <property type="term" value="F:structural constituent of ribosome"/>
    <property type="evidence" value="ECO:0007669"/>
    <property type="project" value="InterPro"/>
</dbReference>
<dbReference type="GO" id="GO:0005840">
    <property type="term" value="C:ribosome"/>
    <property type="evidence" value="ECO:0007669"/>
    <property type="project" value="UniProtKB-KW"/>
</dbReference>
<evidence type="ECO:0000256" key="3">
    <source>
        <dbReference type="ARBA" id="ARBA00023128"/>
    </source>
</evidence>
<dbReference type="GO" id="GO:0005739">
    <property type="term" value="C:mitochondrion"/>
    <property type="evidence" value="ECO:0007669"/>
    <property type="project" value="UniProtKB-SubCell"/>
</dbReference>
<dbReference type="EMBL" id="KI966409">
    <property type="protein sequence ID" value="EWC47589.1"/>
    <property type="molecule type" value="Genomic_DNA"/>
</dbReference>
<dbReference type="OrthoDB" id="1696305at2759"/>
<feature type="region of interest" description="Disordered" evidence="5">
    <location>
        <begin position="144"/>
        <end position="203"/>
    </location>
</feature>
<dbReference type="PANTHER" id="PTHR13274:SF2">
    <property type="entry name" value="SMALL RIBOSOMAL SUBUNIT PROTEIN MS25"/>
    <property type="match status" value="1"/>
</dbReference>
<dbReference type="InterPro" id="IPR040049">
    <property type="entry name" value="Ribosomal_mS25/mL61"/>
</dbReference>
<keyword evidence="4" id="KW-0687">Ribonucleoprotein</keyword>
<feature type="compositionally biased region" description="Basic and acidic residues" evidence="5">
    <location>
        <begin position="148"/>
        <end position="175"/>
    </location>
</feature>
<dbReference type="Proteomes" id="UP000024837">
    <property type="component" value="Unassembled WGS sequence"/>
</dbReference>
<accession>W7HVQ1</accession>
<dbReference type="HOGENOM" id="CLU_094283_0_0_1"/>
<sequence>MPSPVARFRWLRAKLHSIRNGTGAVILPPNIHKLSMDFNYRGNNGHIGAATFLRECLPRLKFHNPDVEMPVTRHRELTTGPATLTIHFCDPPPPRPKPSLLSLTAKPAAAAAKAPTTTETMDINLLNRFVDDIMAELVDKTAATPYKEPPRRAELTDEADHLEKRRETKLREKYVTRRKNRPSRPGKDAHGRAGCVSLPRLYS</sequence>
<evidence type="ECO:0000256" key="2">
    <source>
        <dbReference type="ARBA" id="ARBA00022980"/>
    </source>
</evidence>
<gene>
    <name evidence="6" type="ORF">DRE_03209</name>
</gene>
<keyword evidence="7" id="KW-1185">Reference proteome</keyword>
<evidence type="ECO:0000256" key="4">
    <source>
        <dbReference type="ARBA" id="ARBA00023274"/>
    </source>
</evidence>
<dbReference type="PANTHER" id="PTHR13274">
    <property type="entry name" value="MITOCHONDRIAL RIBOSOMAL PROTEIN S25"/>
    <property type="match status" value="1"/>
</dbReference>